<keyword evidence="2" id="KW-0808">Transferase</keyword>
<sequence length="211" mass="20754">MDGLYALKPWFADRLASLRRALVARGVAPAVLTWGGVAFGAAAGGVIAALPPGPLAAGAVGALLVARLACANLDGGVARESGRSTRAGAVDNELGDRLAEFAVLAGCLAAYPSALVLGAALAATLPSWVSLAGAAAGAPRLQGGPSGKTERCAQFVLLALTGFTALVFPLMIVGSLVTAVLRLVRVRRALHALDTAGPAAASAAPASGGAR</sequence>
<organism evidence="2 3">
    <name type="scientific">Nocardiopsis endophytica</name>
    <dbReference type="NCBI Taxonomy" id="3018445"/>
    <lineage>
        <taxon>Bacteria</taxon>
        <taxon>Bacillati</taxon>
        <taxon>Actinomycetota</taxon>
        <taxon>Actinomycetes</taxon>
        <taxon>Streptosporangiales</taxon>
        <taxon>Nocardiopsidaceae</taxon>
        <taxon>Nocardiopsis</taxon>
    </lineage>
</organism>
<keyword evidence="1" id="KW-0812">Transmembrane</keyword>
<name>A0ABT4TXX2_9ACTN</name>
<dbReference type="RefSeq" id="WP_270683434.1">
    <property type="nucleotide sequence ID" value="NZ_JAQFWQ010000004.1"/>
</dbReference>
<evidence type="ECO:0000256" key="1">
    <source>
        <dbReference type="SAM" id="Phobius"/>
    </source>
</evidence>
<feature type="transmembrane region" description="Helical" evidence="1">
    <location>
        <begin position="155"/>
        <end position="181"/>
    </location>
</feature>
<keyword evidence="1" id="KW-1133">Transmembrane helix</keyword>
<dbReference type="Gene3D" id="1.20.120.1760">
    <property type="match status" value="1"/>
</dbReference>
<keyword evidence="3" id="KW-1185">Reference proteome</keyword>
<feature type="transmembrane region" description="Helical" evidence="1">
    <location>
        <begin position="27"/>
        <end position="50"/>
    </location>
</feature>
<gene>
    <name evidence="2" type="ORF">O4J56_02655</name>
</gene>
<feature type="transmembrane region" description="Helical" evidence="1">
    <location>
        <begin position="56"/>
        <end position="77"/>
    </location>
</feature>
<evidence type="ECO:0000313" key="2">
    <source>
        <dbReference type="EMBL" id="MDA2809529.1"/>
    </source>
</evidence>
<dbReference type="InterPro" id="IPR043130">
    <property type="entry name" value="CDP-OH_PTrfase_TM_dom"/>
</dbReference>
<proteinExistence type="predicted"/>
<accession>A0ABT4TXX2</accession>
<reference evidence="2 3" key="1">
    <citation type="submission" date="2023-01" db="EMBL/GenBank/DDBJ databases">
        <title>Draft genome sequence of Nocardiopsis sp. RSe5-2 isolated from halophytes.</title>
        <authorList>
            <person name="Duangmal K."/>
            <person name="Chantavorakit T."/>
        </authorList>
    </citation>
    <scope>NUCLEOTIDE SEQUENCE [LARGE SCALE GENOMIC DNA]</scope>
    <source>
        <strain evidence="2 3">RSe5-2</strain>
    </source>
</reference>
<keyword evidence="2" id="KW-0548">Nucleotidyltransferase</keyword>
<feature type="transmembrane region" description="Helical" evidence="1">
    <location>
        <begin position="98"/>
        <end position="123"/>
    </location>
</feature>
<keyword evidence="1" id="KW-0472">Membrane</keyword>
<dbReference type="Proteomes" id="UP001527866">
    <property type="component" value="Unassembled WGS sequence"/>
</dbReference>
<dbReference type="GO" id="GO:0016779">
    <property type="term" value="F:nucleotidyltransferase activity"/>
    <property type="evidence" value="ECO:0007669"/>
    <property type="project" value="UniProtKB-KW"/>
</dbReference>
<comment type="caution">
    <text evidence="2">The sequence shown here is derived from an EMBL/GenBank/DDBJ whole genome shotgun (WGS) entry which is preliminary data.</text>
</comment>
<dbReference type="EMBL" id="JAQFWQ010000004">
    <property type="protein sequence ID" value="MDA2809529.1"/>
    <property type="molecule type" value="Genomic_DNA"/>
</dbReference>
<evidence type="ECO:0000313" key="3">
    <source>
        <dbReference type="Proteomes" id="UP001527866"/>
    </source>
</evidence>
<protein>
    <submittedName>
        <fullName evidence="2">Phosphatidate cytidylyltransferase</fullName>
    </submittedName>
</protein>